<accession>A0A7C9UY25</accession>
<evidence type="ECO:0000259" key="5">
    <source>
        <dbReference type="Pfam" id="PF02812"/>
    </source>
</evidence>
<dbReference type="Proteomes" id="UP000480684">
    <property type="component" value="Unassembled WGS sequence"/>
</dbReference>
<name>A0A7C9UY25_9PROT</name>
<evidence type="ECO:0000313" key="6">
    <source>
        <dbReference type="EMBL" id="NFV81470.1"/>
    </source>
</evidence>
<dbReference type="Pfam" id="PF00208">
    <property type="entry name" value="ELFV_dehydrog"/>
    <property type="match status" value="1"/>
</dbReference>
<evidence type="ECO:0000256" key="3">
    <source>
        <dbReference type="SAM" id="MobiDB-lite"/>
    </source>
</evidence>
<feature type="region of interest" description="Disordered" evidence="3">
    <location>
        <begin position="1"/>
        <end position="23"/>
    </location>
</feature>
<dbReference type="Gene3D" id="3.40.50.720">
    <property type="entry name" value="NAD(P)-binding Rossmann-like Domain"/>
    <property type="match status" value="1"/>
</dbReference>
<dbReference type="InterPro" id="IPR036291">
    <property type="entry name" value="NAD(P)-bd_dom_sf"/>
</dbReference>
<dbReference type="Pfam" id="PF02812">
    <property type="entry name" value="ELFV_dehydrog_N"/>
    <property type="match status" value="1"/>
</dbReference>
<evidence type="ECO:0000259" key="4">
    <source>
        <dbReference type="Pfam" id="PF00208"/>
    </source>
</evidence>
<dbReference type="InterPro" id="IPR006096">
    <property type="entry name" value="Glu/Leu/Phe/Val/Trp_DH_C"/>
</dbReference>
<proteinExistence type="inferred from homology"/>
<comment type="caution">
    <text evidence="6">The sequence shown here is derived from an EMBL/GenBank/DDBJ whole genome shotgun (WGS) entry which is preliminary data.</text>
</comment>
<evidence type="ECO:0000256" key="1">
    <source>
        <dbReference type="ARBA" id="ARBA00006382"/>
    </source>
</evidence>
<dbReference type="AlphaFoldDB" id="A0A7C9UY25"/>
<dbReference type="PANTHER" id="PTHR43571">
    <property type="entry name" value="NADP-SPECIFIC GLUTAMATE DEHYDROGENASE 1-RELATED"/>
    <property type="match status" value="1"/>
</dbReference>
<keyword evidence="2" id="KW-0560">Oxidoreductase</keyword>
<dbReference type="SUPFAM" id="SSF51735">
    <property type="entry name" value="NAD(P)-binding Rossmann-fold domains"/>
    <property type="match status" value="1"/>
</dbReference>
<dbReference type="InterPro" id="IPR050724">
    <property type="entry name" value="Glu_Leu_Phe_Val_DH"/>
</dbReference>
<sequence length="377" mass="40108">MENSWATATRSGEGPRQTTCRQDHPNLVAATLDVVMDDGRARTFRAWRSRYDMGFPRALGAVRLVPGDTGDIVDQRAFAAAMQAAALRLPYGGACGGVEADAHHLSRGELSRLAWSFVARFPDFGVTRPGGTVLSGWRCRDQRTLRFGPEPAHSIPMTWEEAVGVGAFTLIRAICPCPGKWVLHGCDQVSIHLARVLTVAGWKLVGASDHGATLRNRWGLPPSELACAMADGAGLASLVGERGTRRAETPFDEQASLVVVAAEQRLSEASAAELRCHAVIELGLGGVAPKVADILARRGIAVVPEIAATAGGTAFAHLAGLQRRLGLCWSRTDMLSRLAARMRELSSLPPQAMGQDVPAKAMDFIHASRAGGIVTAL</sequence>
<feature type="domain" description="Glutamate/phenylalanine/leucine/valine/L-tryptophan dehydrogenase dimerisation" evidence="5">
    <location>
        <begin position="27"/>
        <end position="121"/>
    </location>
</feature>
<dbReference type="InterPro" id="IPR006097">
    <property type="entry name" value="Glu/Leu/Phe/Val/Trp_DH_dimer"/>
</dbReference>
<dbReference type="GO" id="GO:0004354">
    <property type="term" value="F:glutamate dehydrogenase (NADP+) activity"/>
    <property type="evidence" value="ECO:0007669"/>
    <property type="project" value="TreeGrafter"/>
</dbReference>
<comment type="similarity">
    <text evidence="1">Belongs to the Glu/Leu/Phe/Val dehydrogenases family.</text>
</comment>
<protein>
    <submittedName>
        <fullName evidence="6">Uncharacterized protein</fullName>
    </submittedName>
</protein>
<dbReference type="GO" id="GO:0006537">
    <property type="term" value="P:glutamate biosynthetic process"/>
    <property type="evidence" value="ECO:0007669"/>
    <property type="project" value="TreeGrafter"/>
</dbReference>
<keyword evidence="7" id="KW-1185">Reference proteome</keyword>
<dbReference type="Gene3D" id="3.40.50.10860">
    <property type="entry name" value="Leucine Dehydrogenase, chain A, domain 1"/>
    <property type="match status" value="1"/>
</dbReference>
<dbReference type="EMBL" id="JAAIYP010000040">
    <property type="protein sequence ID" value="NFV81470.1"/>
    <property type="molecule type" value="Genomic_DNA"/>
</dbReference>
<evidence type="ECO:0000313" key="7">
    <source>
        <dbReference type="Proteomes" id="UP000480684"/>
    </source>
</evidence>
<dbReference type="InterPro" id="IPR046346">
    <property type="entry name" value="Aminoacid_DH-like_N_sf"/>
</dbReference>
<evidence type="ECO:0000256" key="2">
    <source>
        <dbReference type="ARBA" id="ARBA00023002"/>
    </source>
</evidence>
<organism evidence="6 7">
    <name type="scientific">Magnetospirillum aberrantis SpK</name>
    <dbReference type="NCBI Taxonomy" id="908842"/>
    <lineage>
        <taxon>Bacteria</taxon>
        <taxon>Pseudomonadati</taxon>
        <taxon>Pseudomonadota</taxon>
        <taxon>Alphaproteobacteria</taxon>
        <taxon>Rhodospirillales</taxon>
        <taxon>Rhodospirillaceae</taxon>
        <taxon>Magnetospirillum</taxon>
    </lineage>
</organism>
<dbReference type="SUPFAM" id="SSF53223">
    <property type="entry name" value="Aminoacid dehydrogenase-like, N-terminal domain"/>
    <property type="match status" value="1"/>
</dbReference>
<gene>
    <name evidence="6" type="ORF">G4223_15260</name>
</gene>
<dbReference type="GO" id="GO:0005829">
    <property type="term" value="C:cytosol"/>
    <property type="evidence" value="ECO:0007669"/>
    <property type="project" value="TreeGrafter"/>
</dbReference>
<dbReference type="PANTHER" id="PTHR43571:SF1">
    <property type="entry name" value="NADP-SPECIFIC GLUTAMATE DEHYDROGENASE 1-RELATED"/>
    <property type="match status" value="1"/>
</dbReference>
<feature type="compositionally biased region" description="Polar residues" evidence="3">
    <location>
        <begin position="1"/>
        <end position="20"/>
    </location>
</feature>
<reference evidence="6 7" key="1">
    <citation type="submission" date="2020-02" db="EMBL/GenBank/DDBJ databases">
        <authorList>
            <person name="Dziuba M."/>
            <person name="Kuznetsov B."/>
            <person name="Mardanov A."/>
            <person name="Ravin N."/>
            <person name="Grouzdev D."/>
        </authorList>
    </citation>
    <scope>NUCLEOTIDE SEQUENCE [LARGE SCALE GENOMIC DNA]</scope>
    <source>
        <strain evidence="6 7">SpK</strain>
    </source>
</reference>
<dbReference type="RefSeq" id="WP_163681557.1">
    <property type="nucleotide sequence ID" value="NZ_JAAIYP010000040.1"/>
</dbReference>
<feature type="domain" description="Glutamate/phenylalanine/leucine/valine/L-tryptophan dehydrogenase C-terminal" evidence="4">
    <location>
        <begin position="182"/>
        <end position="345"/>
    </location>
</feature>